<dbReference type="RefSeq" id="WP_133686424.1">
    <property type="nucleotide sequence ID" value="NZ_SOAY01000010.1"/>
</dbReference>
<dbReference type="Proteomes" id="UP000294749">
    <property type="component" value="Unassembled WGS sequence"/>
</dbReference>
<sequence>MNQNPELLNQIRDLTREYDWINIRLELNFTITGGYGLKSSYLSESGKYETLPISLRLLRPHLKEIIDRFTDTKNTDTQFNQVVLSIDKDFNLKTDYLFNQEFIQVQKINNSKVFYQWLNETMMNRIFEFEKENNLLKPVYDDHGEFDYYESSYDNGVFSFLIKENKVSHNLELIKNGASRDLNMPLPDYVNNGILEHHQITNTELKKEWKPWNKLTIKSPHNDIPFDKCREYVKYSMEKTKANKV</sequence>
<evidence type="ECO:0000313" key="1">
    <source>
        <dbReference type="EMBL" id="TDT46997.1"/>
    </source>
</evidence>
<comment type="caution">
    <text evidence="1">The sequence shown here is derived from an EMBL/GenBank/DDBJ whole genome shotgun (WGS) entry which is preliminary data.</text>
</comment>
<dbReference type="AlphaFoldDB" id="A0A4R7K6T9"/>
<reference evidence="1 2" key="1">
    <citation type="submission" date="2019-03" db="EMBL/GenBank/DDBJ databases">
        <title>Genomic Encyclopedia of Archaeal and Bacterial Type Strains, Phase II (KMG-II): from individual species to whole genera.</title>
        <authorList>
            <person name="Goeker M."/>
        </authorList>
    </citation>
    <scope>NUCLEOTIDE SEQUENCE [LARGE SCALE GENOMIC DNA]</scope>
    <source>
        <strain evidence="1 2">DSM 25233</strain>
    </source>
</reference>
<organism evidence="1 2">
    <name type="scientific">Maribacter spongiicola</name>
    <dbReference type="NCBI Taxonomy" id="1206753"/>
    <lineage>
        <taxon>Bacteria</taxon>
        <taxon>Pseudomonadati</taxon>
        <taxon>Bacteroidota</taxon>
        <taxon>Flavobacteriia</taxon>
        <taxon>Flavobacteriales</taxon>
        <taxon>Flavobacteriaceae</taxon>
        <taxon>Maribacter</taxon>
    </lineage>
</organism>
<keyword evidence="2" id="KW-1185">Reference proteome</keyword>
<gene>
    <name evidence="1" type="ORF">CLV90_1064</name>
</gene>
<accession>A0A4R7K6T9</accession>
<dbReference type="EMBL" id="SOAY01000010">
    <property type="protein sequence ID" value="TDT46997.1"/>
    <property type="molecule type" value="Genomic_DNA"/>
</dbReference>
<dbReference type="OrthoDB" id="1241948at2"/>
<name>A0A4R7K6T9_9FLAO</name>
<protein>
    <submittedName>
        <fullName evidence="1">Uncharacterized protein</fullName>
    </submittedName>
</protein>
<proteinExistence type="predicted"/>
<evidence type="ECO:0000313" key="2">
    <source>
        <dbReference type="Proteomes" id="UP000294749"/>
    </source>
</evidence>